<evidence type="ECO:0000256" key="4">
    <source>
        <dbReference type="PROSITE-ProRule" id="PRU01248"/>
    </source>
</evidence>
<dbReference type="GO" id="GO:0003677">
    <property type="term" value="F:DNA binding"/>
    <property type="evidence" value="ECO:0007669"/>
    <property type="project" value="UniProtKB-UniRule"/>
</dbReference>
<dbReference type="PANTHER" id="PTHR30349">
    <property type="entry name" value="PHAGE INTEGRASE-RELATED"/>
    <property type="match status" value="1"/>
</dbReference>
<dbReference type="PROSITE" id="PS51900">
    <property type="entry name" value="CB"/>
    <property type="match status" value="1"/>
</dbReference>
<organism evidence="7 8">
    <name type="scientific">Bermanella marisrubri</name>
    <dbReference type="NCBI Taxonomy" id="207949"/>
    <lineage>
        <taxon>Bacteria</taxon>
        <taxon>Pseudomonadati</taxon>
        <taxon>Pseudomonadota</taxon>
        <taxon>Gammaproteobacteria</taxon>
        <taxon>Oceanospirillales</taxon>
        <taxon>Oceanospirillaceae</taxon>
        <taxon>Bermanella</taxon>
    </lineage>
</organism>
<evidence type="ECO:0000259" key="6">
    <source>
        <dbReference type="PROSITE" id="PS51900"/>
    </source>
</evidence>
<dbReference type="STRING" id="207949.RED65_01360"/>
<dbReference type="AlphaFoldDB" id="Q1N4R2"/>
<dbReference type="OrthoDB" id="9057547at2"/>
<dbReference type="InterPro" id="IPR057084">
    <property type="entry name" value="Int_N"/>
</dbReference>
<dbReference type="Pfam" id="PF24624">
    <property type="entry name" value="Int_N"/>
    <property type="match status" value="1"/>
</dbReference>
<dbReference type="GO" id="GO:0015074">
    <property type="term" value="P:DNA integration"/>
    <property type="evidence" value="ECO:0007669"/>
    <property type="project" value="UniProtKB-KW"/>
</dbReference>
<keyword evidence="2 4" id="KW-0238">DNA-binding</keyword>
<dbReference type="PROSITE" id="PS51898">
    <property type="entry name" value="TYR_RECOMBINASE"/>
    <property type="match status" value="1"/>
</dbReference>
<dbReference type="InterPro" id="IPR044068">
    <property type="entry name" value="CB"/>
</dbReference>
<comment type="caution">
    <text evidence="7">The sequence shown here is derived from an EMBL/GenBank/DDBJ whole genome shotgun (WGS) entry which is preliminary data.</text>
</comment>
<feature type="domain" description="Core-binding (CB)" evidence="6">
    <location>
        <begin position="56"/>
        <end position="135"/>
    </location>
</feature>
<keyword evidence="1" id="KW-0229">DNA integration</keyword>
<dbReference type="Gene3D" id="1.10.443.10">
    <property type="entry name" value="Intergrase catalytic core"/>
    <property type="match status" value="1"/>
</dbReference>
<dbReference type="EMBL" id="AAQH01000002">
    <property type="protein sequence ID" value="EAT13366.1"/>
    <property type="molecule type" value="Genomic_DNA"/>
</dbReference>
<dbReference type="InterPro" id="IPR050090">
    <property type="entry name" value="Tyrosine_recombinase_XerCD"/>
</dbReference>
<accession>Q1N4R2</accession>
<dbReference type="GO" id="GO:0006310">
    <property type="term" value="P:DNA recombination"/>
    <property type="evidence" value="ECO:0007669"/>
    <property type="project" value="UniProtKB-KW"/>
</dbReference>
<feature type="domain" description="Tyr recombinase" evidence="5">
    <location>
        <begin position="157"/>
        <end position="322"/>
    </location>
</feature>
<keyword evidence="3" id="KW-0233">DNA recombination</keyword>
<dbReference type="RefSeq" id="WP_007017750.1">
    <property type="nucleotide sequence ID" value="NZ_CH724114.1"/>
</dbReference>
<dbReference type="CDD" id="cd00796">
    <property type="entry name" value="INT_Rci_Hp1_C"/>
    <property type="match status" value="1"/>
</dbReference>
<dbReference type="PANTHER" id="PTHR30349:SF93">
    <property type="entry name" value="FELS-2 PROPHAGE PROTEIN"/>
    <property type="match status" value="1"/>
</dbReference>
<evidence type="ECO:0000256" key="2">
    <source>
        <dbReference type="ARBA" id="ARBA00023125"/>
    </source>
</evidence>
<evidence type="ECO:0000313" key="7">
    <source>
        <dbReference type="EMBL" id="EAT13366.1"/>
    </source>
</evidence>
<dbReference type="InterPro" id="IPR013762">
    <property type="entry name" value="Integrase-like_cat_sf"/>
</dbReference>
<evidence type="ECO:0000313" key="8">
    <source>
        <dbReference type="Proteomes" id="UP000004263"/>
    </source>
</evidence>
<dbReference type="HOGENOM" id="CLU_027562_44_0_6"/>
<reference evidence="7 8" key="1">
    <citation type="submission" date="2006-03" db="EMBL/GenBank/DDBJ databases">
        <authorList>
            <person name="Pinhassi J."/>
            <person name="Pedros-Alio C."/>
            <person name="Ferriera S."/>
            <person name="Johnson J."/>
            <person name="Kravitz S."/>
            <person name="Halpern A."/>
            <person name="Remington K."/>
            <person name="Beeson K."/>
            <person name="Tran B."/>
            <person name="Rogers Y.-H."/>
            <person name="Friedman R."/>
            <person name="Venter J.C."/>
        </authorList>
    </citation>
    <scope>NUCLEOTIDE SEQUENCE [LARGE SCALE GENOMIC DNA]</scope>
    <source>
        <strain evidence="7 8">RED65</strain>
    </source>
</reference>
<evidence type="ECO:0000259" key="5">
    <source>
        <dbReference type="PROSITE" id="PS51898"/>
    </source>
</evidence>
<dbReference type="SUPFAM" id="SSF56349">
    <property type="entry name" value="DNA breaking-rejoining enzymes"/>
    <property type="match status" value="1"/>
</dbReference>
<dbReference type="InterPro" id="IPR011010">
    <property type="entry name" value="DNA_brk_join_enz"/>
</dbReference>
<evidence type="ECO:0000256" key="1">
    <source>
        <dbReference type="ARBA" id="ARBA00022908"/>
    </source>
</evidence>
<keyword evidence="8" id="KW-1185">Reference proteome</keyword>
<name>Q1N4R2_9GAMM</name>
<proteinExistence type="predicted"/>
<dbReference type="InterPro" id="IPR002104">
    <property type="entry name" value="Integrase_catalytic"/>
</dbReference>
<dbReference type="Pfam" id="PF00589">
    <property type="entry name" value="Phage_integrase"/>
    <property type="match status" value="1"/>
</dbReference>
<dbReference type="Proteomes" id="UP000004263">
    <property type="component" value="Unassembled WGS sequence"/>
</dbReference>
<gene>
    <name evidence="7" type="ORF">RED65_01360</name>
</gene>
<protein>
    <submittedName>
        <fullName evidence="7">Integrase</fullName>
    </submittedName>
</protein>
<sequence length="331" mass="38408">MPVKKTKQGNYRAQFQADGTRYDKTFPTAKEAKHWEAETKAAANKGLNEIFKNAKTPMVEMVHKWYDLHGNTLRDGLHQRNALVKMCEAMGNPQAGKFKPETFLNYRRERLSAGISENMVNHELTYLKSMFNWLTRFFEWNQENPLKHVKKVTQYDVELRYLEHDEIKTLIAALESGRSSNPSLITRLCLSTGMRWNEANQLRRENLIPSQNKIRLNITKNSKARTLLITPQLMNEIVEQGEPFGRLFPQDHYNAFKLALDKTEIKLPKGQRTHVLRHTFASWYMINGGRLEVLQKILGHGTILMTMKYAHLAPDYLDTMTTLNPLDHAKP</sequence>
<evidence type="ECO:0000256" key="3">
    <source>
        <dbReference type="ARBA" id="ARBA00023172"/>
    </source>
</evidence>